<dbReference type="GeneID" id="59381584"/>
<dbReference type="VEuPathDB" id="FungiDB:PC9H_011766"/>
<protein>
    <submittedName>
        <fullName evidence="1">Uncharacterized protein</fullName>
    </submittedName>
</protein>
<comment type="caution">
    <text evidence="1">The sequence shown here is derived from an EMBL/GenBank/DDBJ whole genome shotgun (WGS) entry which is preliminary data.</text>
</comment>
<dbReference type="Proteomes" id="UP000623687">
    <property type="component" value="Unassembled WGS sequence"/>
</dbReference>
<proteinExistence type="predicted"/>
<name>A0A8H6ZM34_PLEOS</name>
<dbReference type="EMBL" id="JACETU010000009">
    <property type="protein sequence ID" value="KAF7421245.1"/>
    <property type="molecule type" value="Genomic_DNA"/>
</dbReference>
<organism evidence="1 2">
    <name type="scientific">Pleurotus ostreatus</name>
    <name type="common">Oyster mushroom</name>
    <name type="synonym">White-rot fungus</name>
    <dbReference type="NCBI Taxonomy" id="5322"/>
    <lineage>
        <taxon>Eukaryota</taxon>
        <taxon>Fungi</taxon>
        <taxon>Dikarya</taxon>
        <taxon>Basidiomycota</taxon>
        <taxon>Agaricomycotina</taxon>
        <taxon>Agaricomycetes</taxon>
        <taxon>Agaricomycetidae</taxon>
        <taxon>Agaricales</taxon>
        <taxon>Pleurotineae</taxon>
        <taxon>Pleurotaceae</taxon>
        <taxon>Pleurotus</taxon>
    </lineage>
</organism>
<accession>A0A8H6ZM34</accession>
<keyword evidence="2" id="KW-1185">Reference proteome</keyword>
<evidence type="ECO:0000313" key="1">
    <source>
        <dbReference type="EMBL" id="KAF7421245.1"/>
    </source>
</evidence>
<dbReference type="AlphaFoldDB" id="A0A8H6ZM34"/>
<dbReference type="RefSeq" id="XP_036627103.1">
    <property type="nucleotide sequence ID" value="XM_036781248.1"/>
</dbReference>
<sequence>MAACITAPQLKVIDLCHSGKASAETATPIVAAIFEKLLPTFPASYSELSLCVGNFSGTRVKLWDNCVATGTAKRAPFLNMVILGTGDLCVTHPISLPSLKKIVLEDDFSRIQKPRLLSKFVEQLKVWKGLHSVETETLEISDIYCQLTSADLKLFEGLVKVSKRRTKSRNKRVS</sequence>
<gene>
    <name evidence="1" type="ORF">PC9H_011766</name>
</gene>
<reference evidence="1" key="1">
    <citation type="submission" date="2019-07" db="EMBL/GenBank/DDBJ databases">
        <authorList>
            <person name="Palmer J.M."/>
        </authorList>
    </citation>
    <scope>NUCLEOTIDE SEQUENCE</scope>
    <source>
        <strain evidence="1">PC9</strain>
    </source>
</reference>
<evidence type="ECO:0000313" key="2">
    <source>
        <dbReference type="Proteomes" id="UP000623687"/>
    </source>
</evidence>